<dbReference type="EC" id="2.1.1.208" evidence="5"/>
<accession>A0A644YT81</accession>
<dbReference type="Gene3D" id="3.40.1280.10">
    <property type="match status" value="1"/>
</dbReference>
<dbReference type="InterPro" id="IPR029026">
    <property type="entry name" value="tRNA_m1G_MTases_N"/>
</dbReference>
<dbReference type="Pfam" id="PF00588">
    <property type="entry name" value="SpoU_methylase"/>
    <property type="match status" value="1"/>
</dbReference>
<dbReference type="InterPro" id="IPR001537">
    <property type="entry name" value="SpoU_MeTrfase"/>
</dbReference>
<evidence type="ECO:0000256" key="1">
    <source>
        <dbReference type="ARBA" id="ARBA00007228"/>
    </source>
</evidence>
<comment type="caution">
    <text evidence="5">The sequence shown here is derived from an EMBL/GenBank/DDBJ whole genome shotgun (WGS) entry which is preliminary data.</text>
</comment>
<reference evidence="5" key="1">
    <citation type="submission" date="2019-08" db="EMBL/GenBank/DDBJ databases">
        <authorList>
            <person name="Kucharzyk K."/>
            <person name="Murdoch R.W."/>
            <person name="Higgins S."/>
            <person name="Loffler F."/>
        </authorList>
    </citation>
    <scope>NUCLEOTIDE SEQUENCE</scope>
</reference>
<dbReference type="GO" id="GO:0032259">
    <property type="term" value="P:methylation"/>
    <property type="evidence" value="ECO:0007669"/>
    <property type="project" value="UniProtKB-KW"/>
</dbReference>
<dbReference type="Pfam" id="PF22435">
    <property type="entry name" value="MRM3-like_sub_bind"/>
    <property type="match status" value="1"/>
</dbReference>
<dbReference type="GO" id="GO:0005737">
    <property type="term" value="C:cytoplasm"/>
    <property type="evidence" value="ECO:0007669"/>
    <property type="project" value="UniProtKB-ARBA"/>
</dbReference>
<dbReference type="AlphaFoldDB" id="A0A644YT81"/>
<dbReference type="InterPro" id="IPR029028">
    <property type="entry name" value="Alpha/beta_knot_MTases"/>
</dbReference>
<dbReference type="PANTHER" id="PTHR43191:SF2">
    <property type="entry name" value="RRNA METHYLTRANSFERASE 3, MITOCHONDRIAL"/>
    <property type="match status" value="1"/>
</dbReference>
<dbReference type="CDD" id="cd18095">
    <property type="entry name" value="SpoU-like_rRNA-MTase"/>
    <property type="match status" value="1"/>
</dbReference>
<keyword evidence="3 5" id="KW-0808">Transferase</keyword>
<evidence type="ECO:0000259" key="4">
    <source>
        <dbReference type="SMART" id="SM00967"/>
    </source>
</evidence>
<dbReference type="InterPro" id="IPR051259">
    <property type="entry name" value="rRNA_Methyltransferase"/>
</dbReference>
<dbReference type="GO" id="GO:0006396">
    <property type="term" value="P:RNA processing"/>
    <property type="evidence" value="ECO:0007669"/>
    <property type="project" value="InterPro"/>
</dbReference>
<feature type="domain" description="RNA 2-O ribose methyltransferase substrate binding" evidence="4">
    <location>
        <begin position="31"/>
        <end position="107"/>
    </location>
</feature>
<comment type="similarity">
    <text evidence="1">Belongs to the class IV-like SAM-binding methyltransferase superfamily. RNA methyltransferase TrmH family.</text>
</comment>
<keyword evidence="2 5" id="KW-0489">Methyltransferase</keyword>
<dbReference type="SUPFAM" id="SSF55315">
    <property type="entry name" value="L30e-like"/>
    <property type="match status" value="1"/>
</dbReference>
<dbReference type="GO" id="GO:0003723">
    <property type="term" value="F:RNA binding"/>
    <property type="evidence" value="ECO:0007669"/>
    <property type="project" value="InterPro"/>
</dbReference>
<sequence length="262" mass="29012">MSAITSMQNKTIQEIRLLQQRKERRAQGNFIVEGIRNLEMALTAQTSLLILCYTPKALADVRMKGFIDKMRESACKLFEVSEAIMEKISQIETSQGLLGVCAMKSTPINELKSDMRVVILDRLQDPGNIGTVIRSAVAFGFDAVAFLPGNGDPWNDKVVRASAGTLFHMKLIEAQSTEDILFHLRRIQLPIVVTALDQAEELADQPWLKQPLALVVGNEGMGVSDIWLQEADRKVKIPMMGPAESLNVGVATGILLYSMQKK</sequence>
<protein>
    <submittedName>
        <fullName evidence="5">23S rRNA (Uridine(2479)-2'-O)-methyltransferase</fullName>
        <ecNumber evidence="5">2.1.1.208</ecNumber>
    </submittedName>
</protein>
<dbReference type="InterPro" id="IPR029064">
    <property type="entry name" value="Ribosomal_eL30-like_sf"/>
</dbReference>
<dbReference type="PANTHER" id="PTHR43191">
    <property type="entry name" value="RRNA METHYLTRANSFERASE 3"/>
    <property type="match status" value="1"/>
</dbReference>
<proteinExistence type="inferred from homology"/>
<dbReference type="SMART" id="SM00967">
    <property type="entry name" value="SpoU_sub_bind"/>
    <property type="match status" value="1"/>
</dbReference>
<dbReference type="InterPro" id="IPR053888">
    <property type="entry name" value="MRM3-like_sub_bind"/>
</dbReference>
<gene>
    <name evidence="5" type="primary">aviRb_5</name>
    <name evidence="5" type="ORF">SDC9_78084</name>
</gene>
<dbReference type="SUPFAM" id="SSF75217">
    <property type="entry name" value="alpha/beta knot"/>
    <property type="match status" value="1"/>
</dbReference>
<dbReference type="GO" id="GO:0008173">
    <property type="term" value="F:RNA methyltransferase activity"/>
    <property type="evidence" value="ECO:0007669"/>
    <property type="project" value="InterPro"/>
</dbReference>
<dbReference type="EMBL" id="VSSQ01006099">
    <property type="protein sequence ID" value="MPM31529.1"/>
    <property type="molecule type" value="Genomic_DNA"/>
</dbReference>
<dbReference type="InterPro" id="IPR013123">
    <property type="entry name" value="SpoU_subst-bd"/>
</dbReference>
<dbReference type="Gene3D" id="3.30.1330.30">
    <property type="match status" value="1"/>
</dbReference>
<evidence type="ECO:0000256" key="3">
    <source>
        <dbReference type="ARBA" id="ARBA00022679"/>
    </source>
</evidence>
<organism evidence="5">
    <name type="scientific">bioreactor metagenome</name>
    <dbReference type="NCBI Taxonomy" id="1076179"/>
    <lineage>
        <taxon>unclassified sequences</taxon>
        <taxon>metagenomes</taxon>
        <taxon>ecological metagenomes</taxon>
    </lineage>
</organism>
<name>A0A644YT81_9ZZZZ</name>
<evidence type="ECO:0000256" key="2">
    <source>
        <dbReference type="ARBA" id="ARBA00022603"/>
    </source>
</evidence>
<evidence type="ECO:0000313" key="5">
    <source>
        <dbReference type="EMBL" id="MPM31529.1"/>
    </source>
</evidence>